<dbReference type="EMBL" id="ML769410">
    <property type="protein sequence ID" value="KAE9405317.1"/>
    <property type="molecule type" value="Genomic_DNA"/>
</dbReference>
<feature type="non-terminal residue" evidence="1">
    <location>
        <position position="60"/>
    </location>
</feature>
<name>A0A6A4I8C4_9AGAR</name>
<sequence>LLAYRDKHDELKVLTKATFLKCCNAIWSKHNIPRMAGHCFRIGGTTHYLVQGIPPDVVKM</sequence>
<feature type="non-terminal residue" evidence="1">
    <location>
        <position position="1"/>
    </location>
</feature>
<evidence type="ECO:0000313" key="2">
    <source>
        <dbReference type="Proteomes" id="UP000799118"/>
    </source>
</evidence>
<dbReference type="GO" id="GO:0003677">
    <property type="term" value="F:DNA binding"/>
    <property type="evidence" value="ECO:0007669"/>
    <property type="project" value="InterPro"/>
</dbReference>
<keyword evidence="2" id="KW-1185">Reference proteome</keyword>
<dbReference type="OrthoDB" id="3254696at2759"/>
<reference evidence="1" key="1">
    <citation type="journal article" date="2019" name="Environ. Microbiol.">
        <title>Fungal ecological strategies reflected in gene transcription - a case study of two litter decomposers.</title>
        <authorList>
            <person name="Barbi F."/>
            <person name="Kohler A."/>
            <person name="Barry K."/>
            <person name="Baskaran P."/>
            <person name="Daum C."/>
            <person name="Fauchery L."/>
            <person name="Ihrmark K."/>
            <person name="Kuo A."/>
            <person name="LaButti K."/>
            <person name="Lipzen A."/>
            <person name="Morin E."/>
            <person name="Grigoriev I.V."/>
            <person name="Henrissat B."/>
            <person name="Lindahl B."/>
            <person name="Martin F."/>
        </authorList>
    </citation>
    <scope>NUCLEOTIDE SEQUENCE</scope>
    <source>
        <strain evidence="1">JB14</strain>
    </source>
</reference>
<evidence type="ECO:0000313" key="1">
    <source>
        <dbReference type="EMBL" id="KAE9405317.1"/>
    </source>
</evidence>
<organism evidence="1 2">
    <name type="scientific">Gymnopus androsaceus JB14</name>
    <dbReference type="NCBI Taxonomy" id="1447944"/>
    <lineage>
        <taxon>Eukaryota</taxon>
        <taxon>Fungi</taxon>
        <taxon>Dikarya</taxon>
        <taxon>Basidiomycota</taxon>
        <taxon>Agaricomycotina</taxon>
        <taxon>Agaricomycetes</taxon>
        <taxon>Agaricomycetidae</taxon>
        <taxon>Agaricales</taxon>
        <taxon>Marasmiineae</taxon>
        <taxon>Omphalotaceae</taxon>
        <taxon>Gymnopus</taxon>
    </lineage>
</organism>
<dbReference type="SUPFAM" id="SSF56349">
    <property type="entry name" value="DNA breaking-rejoining enzymes"/>
    <property type="match status" value="1"/>
</dbReference>
<protein>
    <submittedName>
        <fullName evidence="1">Uncharacterized protein</fullName>
    </submittedName>
</protein>
<proteinExistence type="predicted"/>
<dbReference type="InterPro" id="IPR011010">
    <property type="entry name" value="DNA_brk_join_enz"/>
</dbReference>
<dbReference type="AlphaFoldDB" id="A0A6A4I8C4"/>
<accession>A0A6A4I8C4</accession>
<dbReference type="Proteomes" id="UP000799118">
    <property type="component" value="Unassembled WGS sequence"/>
</dbReference>
<gene>
    <name evidence="1" type="ORF">BT96DRAFT_778849</name>
</gene>